<dbReference type="RefSeq" id="WP_123713941.1">
    <property type="nucleotide sequence ID" value="NZ_RKHR01000008.1"/>
</dbReference>
<comment type="caution">
    <text evidence="3">The sequence shown here is derived from an EMBL/GenBank/DDBJ whole genome shotgun (WGS) entry which is preliminary data.</text>
</comment>
<feature type="region of interest" description="Disordered" evidence="1">
    <location>
        <begin position="80"/>
        <end position="114"/>
    </location>
</feature>
<feature type="region of interest" description="Disordered" evidence="1">
    <location>
        <begin position="43"/>
        <end position="62"/>
    </location>
</feature>
<protein>
    <recommendedName>
        <fullName evidence="5">Porin</fullName>
    </recommendedName>
</protein>
<proteinExistence type="predicted"/>
<dbReference type="EMBL" id="RKHR01000008">
    <property type="protein sequence ID" value="ROR97946.1"/>
    <property type="molecule type" value="Genomic_DNA"/>
</dbReference>
<evidence type="ECO:0000256" key="2">
    <source>
        <dbReference type="SAM" id="SignalP"/>
    </source>
</evidence>
<feature type="compositionally biased region" description="Low complexity" evidence="1">
    <location>
        <begin position="49"/>
        <end position="61"/>
    </location>
</feature>
<evidence type="ECO:0008006" key="5">
    <source>
        <dbReference type="Google" id="ProtNLM"/>
    </source>
</evidence>
<dbReference type="OrthoDB" id="190887at2"/>
<feature type="chain" id="PRO_5018210566" description="Porin" evidence="2">
    <location>
        <begin position="21"/>
        <end position="416"/>
    </location>
</feature>
<reference evidence="3 4" key="1">
    <citation type="submission" date="2018-11" db="EMBL/GenBank/DDBJ databases">
        <title>Genomic Encyclopedia of Type Strains, Phase IV (KMG-IV): sequencing the most valuable type-strain genomes for metagenomic binning, comparative biology and taxonomic classification.</title>
        <authorList>
            <person name="Goeker M."/>
        </authorList>
    </citation>
    <scope>NUCLEOTIDE SEQUENCE [LARGE SCALE GENOMIC DNA]</scope>
    <source>
        <strain evidence="3 4">DSM 100316</strain>
    </source>
</reference>
<gene>
    <name evidence="3" type="ORF">EDC56_3615</name>
</gene>
<organism evidence="3 4">
    <name type="scientific">Sinobacterium caligoides</name>
    <dbReference type="NCBI Taxonomy" id="933926"/>
    <lineage>
        <taxon>Bacteria</taxon>
        <taxon>Pseudomonadati</taxon>
        <taxon>Pseudomonadota</taxon>
        <taxon>Gammaproteobacteria</taxon>
        <taxon>Cellvibrionales</taxon>
        <taxon>Spongiibacteraceae</taxon>
        <taxon>Sinobacterium</taxon>
    </lineage>
</organism>
<dbReference type="AlphaFoldDB" id="A0A3N2DDU4"/>
<keyword evidence="2" id="KW-0732">Signal</keyword>
<feature type="compositionally biased region" description="Polar residues" evidence="1">
    <location>
        <begin position="80"/>
        <end position="104"/>
    </location>
</feature>
<dbReference type="Proteomes" id="UP000275394">
    <property type="component" value="Unassembled WGS sequence"/>
</dbReference>
<feature type="signal peptide" evidence="2">
    <location>
        <begin position="1"/>
        <end position="20"/>
    </location>
</feature>
<dbReference type="SUPFAM" id="SSF56935">
    <property type="entry name" value="Porins"/>
    <property type="match status" value="1"/>
</dbReference>
<sequence length="416" mass="44606">MLRKIAPIALAVFAANGALAQDTTQSSQAQTLSELQAQVDSLREEMRNNESSSSEKSGLSSDVAGSKVNFGGFVRLTAGQTSGDDATAGGPNSLNPFRMSTTGSKRGDQFDAGAGESRLNMEILTPSRFGTVRTYVEGDFADTFRLRHAYFAVGHWTVGQTDSVFNDAAPGVNTIDFQGPAGTFSQRRPLVAYRNSFGDNWSYAVSAEQSKTSWGTDRDLKTVNVDRPDLVASLKNEGDWGHIAVAAASTSFRTNTSQLNEGERINGYAAEIGGAVNLPWEASLQASYVYSNGSNEYIYGVQGLDGYSYGVVDGEAEAIAADAWTVAYNQKLTATLSGNVFYSAVNIDNNSSDLALVDQNANVTSVNYAGANIMWAADKNMDFGVEYVVADNTRIDASHEEDAKAQRINLLAQYSF</sequence>
<evidence type="ECO:0000256" key="1">
    <source>
        <dbReference type="SAM" id="MobiDB-lite"/>
    </source>
</evidence>
<evidence type="ECO:0000313" key="3">
    <source>
        <dbReference type="EMBL" id="ROR97946.1"/>
    </source>
</evidence>
<accession>A0A3N2DDU4</accession>
<dbReference type="Pfam" id="PF19577">
    <property type="entry name" value="DcaP"/>
    <property type="match status" value="1"/>
</dbReference>
<evidence type="ECO:0000313" key="4">
    <source>
        <dbReference type="Proteomes" id="UP000275394"/>
    </source>
</evidence>
<name>A0A3N2DDU4_9GAMM</name>
<keyword evidence="4" id="KW-1185">Reference proteome</keyword>
<dbReference type="InterPro" id="IPR045748">
    <property type="entry name" value="DcaP"/>
</dbReference>